<dbReference type="EMBL" id="CAKOGP040000446">
    <property type="protein sequence ID" value="CAJ1935071.1"/>
    <property type="molecule type" value="Genomic_DNA"/>
</dbReference>
<proteinExistence type="predicted"/>
<evidence type="ECO:0000313" key="3">
    <source>
        <dbReference type="Proteomes" id="UP001295423"/>
    </source>
</evidence>
<gene>
    <name evidence="2" type="ORF">CYCCA115_LOCUS4409</name>
</gene>
<evidence type="ECO:0000313" key="2">
    <source>
        <dbReference type="EMBL" id="CAJ1935071.1"/>
    </source>
</evidence>
<dbReference type="Proteomes" id="UP001295423">
    <property type="component" value="Unassembled WGS sequence"/>
</dbReference>
<accession>A0AAD2CK16</accession>
<dbReference type="InterPro" id="IPR036770">
    <property type="entry name" value="Ankyrin_rpt-contain_sf"/>
</dbReference>
<feature type="repeat" description="ANK" evidence="1">
    <location>
        <begin position="338"/>
        <end position="361"/>
    </location>
</feature>
<name>A0AAD2CK16_9STRA</name>
<dbReference type="InterPro" id="IPR002110">
    <property type="entry name" value="Ankyrin_rpt"/>
</dbReference>
<dbReference type="PROSITE" id="PS50297">
    <property type="entry name" value="ANK_REP_REGION"/>
    <property type="match status" value="1"/>
</dbReference>
<dbReference type="Gene3D" id="1.25.40.20">
    <property type="entry name" value="Ankyrin repeat-containing domain"/>
    <property type="match status" value="1"/>
</dbReference>
<sequence>MHGYRVTTNYDWLPWNIDSSIPVPEDYTDMPLQPLGDKQAFYENHMQGCRESMKAKGRSCKSYENARIDRCVRQPRGVHNYTKIGYHKMRAPEGLFQIIKTFWETNKDKEVIETWDSGDIAVNHWESPTYRVPLEDTSMEGGGPILMQQVYDGIRDIMSEWTGQYQVPNSVYGIRIYKQGAVLAPHVDRLPLVSSAIINVDQDLDEPWPLEVIGHDGLATNITMEPGDLVLYESHSIIHGRQFPLKGSYMANLFIHFEPIGPIGTEVNPNLDLPIYIVKGSEIEIQWQLLNRGIVYNIFDNNRVPTSKIHEKARQGNTKGVTRILDQAHESVFFRDINGRTPLHEAVQSGNVNTISVILSHAKKEKGYINQRTKQLGKVGAGGSALYYAVKFHGFGHPMVELLKQNGAKSIPPESTLSSEL</sequence>
<organism evidence="2 3">
    <name type="scientific">Cylindrotheca closterium</name>
    <dbReference type="NCBI Taxonomy" id="2856"/>
    <lineage>
        <taxon>Eukaryota</taxon>
        <taxon>Sar</taxon>
        <taxon>Stramenopiles</taxon>
        <taxon>Ochrophyta</taxon>
        <taxon>Bacillariophyta</taxon>
        <taxon>Bacillariophyceae</taxon>
        <taxon>Bacillariophycidae</taxon>
        <taxon>Bacillariales</taxon>
        <taxon>Bacillariaceae</taxon>
        <taxon>Cylindrotheca</taxon>
    </lineage>
</organism>
<dbReference type="AlphaFoldDB" id="A0AAD2CK16"/>
<keyword evidence="1" id="KW-0040">ANK repeat</keyword>
<dbReference type="SUPFAM" id="SSF48403">
    <property type="entry name" value="Ankyrin repeat"/>
    <property type="match status" value="1"/>
</dbReference>
<evidence type="ECO:0000256" key="1">
    <source>
        <dbReference type="PROSITE-ProRule" id="PRU00023"/>
    </source>
</evidence>
<reference evidence="2" key="1">
    <citation type="submission" date="2023-08" db="EMBL/GenBank/DDBJ databases">
        <authorList>
            <person name="Audoor S."/>
            <person name="Bilcke G."/>
        </authorList>
    </citation>
    <scope>NUCLEOTIDE SEQUENCE</scope>
</reference>
<comment type="caution">
    <text evidence="2">The sequence shown here is derived from an EMBL/GenBank/DDBJ whole genome shotgun (WGS) entry which is preliminary data.</text>
</comment>
<dbReference type="PROSITE" id="PS50088">
    <property type="entry name" value="ANK_REPEAT"/>
    <property type="match status" value="1"/>
</dbReference>
<protein>
    <submittedName>
        <fullName evidence="2">Uncharacterized protein</fullName>
    </submittedName>
</protein>
<dbReference type="Pfam" id="PF12796">
    <property type="entry name" value="Ank_2"/>
    <property type="match status" value="1"/>
</dbReference>
<keyword evidence="3" id="KW-1185">Reference proteome</keyword>